<accession>A0ABM8H8F8</accession>
<protein>
    <recommendedName>
        <fullName evidence="1">GMT-like wHTH domain-containing protein</fullName>
    </recommendedName>
</protein>
<dbReference type="NCBIfam" id="TIGR04474">
    <property type="entry name" value="tcm_partner"/>
    <property type="match status" value="1"/>
</dbReference>
<evidence type="ECO:0000259" key="1">
    <source>
        <dbReference type="Pfam" id="PF22560"/>
    </source>
</evidence>
<gene>
    <name evidence="2" type="ORF">GCM10025872_08170</name>
</gene>
<name>A0ABM8H8F8_9MICO</name>
<feature type="domain" description="GMT-like wHTH" evidence="1">
    <location>
        <begin position="281"/>
        <end position="348"/>
    </location>
</feature>
<dbReference type="Proteomes" id="UP001321421">
    <property type="component" value="Chromosome"/>
</dbReference>
<dbReference type="Pfam" id="PF22560">
    <property type="entry name" value="GMT-wHTH"/>
    <property type="match status" value="1"/>
</dbReference>
<organism evidence="2 3">
    <name type="scientific">Barrientosiimonas endolithica</name>
    <dbReference type="NCBI Taxonomy" id="1535208"/>
    <lineage>
        <taxon>Bacteria</taxon>
        <taxon>Bacillati</taxon>
        <taxon>Actinomycetota</taxon>
        <taxon>Actinomycetes</taxon>
        <taxon>Micrococcales</taxon>
        <taxon>Dermacoccaceae</taxon>
        <taxon>Barrientosiimonas</taxon>
    </lineage>
</organism>
<dbReference type="RefSeq" id="WP_289232388.1">
    <property type="nucleotide sequence ID" value="NZ_AP027735.1"/>
</dbReference>
<dbReference type="EMBL" id="AP027735">
    <property type="protein sequence ID" value="BDZ57160.1"/>
    <property type="molecule type" value="Genomic_DNA"/>
</dbReference>
<evidence type="ECO:0000313" key="3">
    <source>
        <dbReference type="Proteomes" id="UP001321421"/>
    </source>
</evidence>
<dbReference type="InterPro" id="IPR054339">
    <property type="entry name" value="GMT_wHTH"/>
</dbReference>
<keyword evidence="3" id="KW-1185">Reference proteome</keyword>
<sequence>MPKGDSLPTVWERPPHTKAKHDILTRYLGAWFGIFGRSRYHQRVNVLDGFAGPGRYDDNEPGSPVLTLNTLLEHRSFADFGDTTFNFIFNEWNGQRFASLQRVLADVKASRVPWPKNVQVMERDLNFQELARELLGSIPAGKQLAPTFAFIDPFGYRDVPLALIRDLVDHPSCELFIYFDFNSVNRFANAGNVDPHFTALFGCDEYKNAPASDAGRGQFIHDLYERQLRRECEFAHICSFEMITKNGHTGSYLFFCTRDDQAYDKMKEAMWKLAPGGGYRFDDRLAGAPVLFEDEANTGPLQDELAQHFAGQTVKFEDVCQYVITETPFHSGQVKKLTLKPMQEAGRISSPNQRRKNTFPKGTLIEFPSVTAWRRS</sequence>
<proteinExistence type="predicted"/>
<reference evidence="3" key="1">
    <citation type="journal article" date="2019" name="Int. J. Syst. Evol. Microbiol.">
        <title>The Global Catalogue of Microorganisms (GCM) 10K type strain sequencing project: providing services to taxonomists for standard genome sequencing and annotation.</title>
        <authorList>
            <consortium name="The Broad Institute Genomics Platform"/>
            <consortium name="The Broad Institute Genome Sequencing Center for Infectious Disease"/>
            <person name="Wu L."/>
            <person name="Ma J."/>
        </authorList>
    </citation>
    <scope>NUCLEOTIDE SEQUENCE [LARGE SCALE GENOMIC DNA]</scope>
    <source>
        <strain evidence="3">NBRC 110608</strain>
    </source>
</reference>
<dbReference type="InterPro" id="IPR031009">
    <property type="entry name" value="Tcm_partner"/>
</dbReference>
<evidence type="ECO:0000313" key="2">
    <source>
        <dbReference type="EMBL" id="BDZ57160.1"/>
    </source>
</evidence>